<dbReference type="Proteomes" id="UP001302602">
    <property type="component" value="Unassembled WGS sequence"/>
</dbReference>
<evidence type="ECO:0000313" key="4">
    <source>
        <dbReference type="EMBL" id="KAK4126368.1"/>
    </source>
</evidence>
<proteinExistence type="predicted"/>
<dbReference type="Pfam" id="PF09336">
    <property type="entry name" value="Vps4_C"/>
    <property type="match status" value="1"/>
</dbReference>
<keyword evidence="5" id="KW-1185">Reference proteome</keyword>
<dbReference type="AlphaFoldDB" id="A0AAN6Z6H0"/>
<dbReference type="Gene3D" id="1.10.8.60">
    <property type="match status" value="1"/>
</dbReference>
<organism evidence="4 5">
    <name type="scientific">Parathielavia appendiculata</name>
    <dbReference type="NCBI Taxonomy" id="2587402"/>
    <lineage>
        <taxon>Eukaryota</taxon>
        <taxon>Fungi</taxon>
        <taxon>Dikarya</taxon>
        <taxon>Ascomycota</taxon>
        <taxon>Pezizomycotina</taxon>
        <taxon>Sordariomycetes</taxon>
        <taxon>Sordariomycetidae</taxon>
        <taxon>Sordariales</taxon>
        <taxon>Chaetomiaceae</taxon>
        <taxon>Parathielavia</taxon>
    </lineage>
</organism>
<dbReference type="GeneID" id="87832941"/>
<protein>
    <recommendedName>
        <fullName evidence="3">Spastin/Vps4 C-terminal domain-containing protein</fullName>
    </recommendedName>
</protein>
<dbReference type="EMBL" id="MU853225">
    <property type="protein sequence ID" value="KAK4126368.1"/>
    <property type="molecule type" value="Genomic_DNA"/>
</dbReference>
<name>A0AAN6Z6H0_9PEZI</name>
<evidence type="ECO:0000256" key="2">
    <source>
        <dbReference type="ARBA" id="ARBA00022840"/>
    </source>
</evidence>
<feature type="domain" description="Spastin/Vps4 C-terminal" evidence="3">
    <location>
        <begin position="36"/>
        <end position="96"/>
    </location>
</feature>
<evidence type="ECO:0000259" key="3">
    <source>
        <dbReference type="Pfam" id="PF09336"/>
    </source>
</evidence>
<evidence type="ECO:0000313" key="5">
    <source>
        <dbReference type="Proteomes" id="UP001302602"/>
    </source>
</evidence>
<sequence>MGGRGKDNSDVLIMAATNLPWTLDRRCVQHNSSQYYTPCDKNGPFGRLMTWKKVPPNRLKEPPLTVGDLFAVMENVKPTVAQAELARYLEWTQQFGLVGA</sequence>
<evidence type="ECO:0000256" key="1">
    <source>
        <dbReference type="ARBA" id="ARBA00022741"/>
    </source>
</evidence>
<keyword evidence="1" id="KW-0547">Nucleotide-binding</keyword>
<dbReference type="GO" id="GO:0005524">
    <property type="term" value="F:ATP binding"/>
    <property type="evidence" value="ECO:0007669"/>
    <property type="project" value="UniProtKB-KW"/>
</dbReference>
<reference evidence="4" key="2">
    <citation type="submission" date="2023-05" db="EMBL/GenBank/DDBJ databases">
        <authorList>
            <consortium name="Lawrence Berkeley National Laboratory"/>
            <person name="Steindorff A."/>
            <person name="Hensen N."/>
            <person name="Bonometti L."/>
            <person name="Westerberg I."/>
            <person name="Brannstrom I.O."/>
            <person name="Guillou S."/>
            <person name="Cros-Aarteil S."/>
            <person name="Calhoun S."/>
            <person name="Haridas S."/>
            <person name="Kuo A."/>
            <person name="Mondo S."/>
            <person name="Pangilinan J."/>
            <person name="Riley R."/>
            <person name="Labutti K."/>
            <person name="Andreopoulos B."/>
            <person name="Lipzen A."/>
            <person name="Chen C."/>
            <person name="Yanf M."/>
            <person name="Daum C."/>
            <person name="Ng V."/>
            <person name="Clum A."/>
            <person name="Ohm R."/>
            <person name="Martin F."/>
            <person name="Silar P."/>
            <person name="Natvig D."/>
            <person name="Lalanne C."/>
            <person name="Gautier V."/>
            <person name="Ament-Velasquez S.L."/>
            <person name="Kruys A."/>
            <person name="Hutchinson M.I."/>
            <person name="Powell A.J."/>
            <person name="Barry K."/>
            <person name="Miller A.N."/>
            <person name="Grigoriev I.V."/>
            <person name="Debuchy R."/>
            <person name="Gladieux P."/>
            <person name="Thoren M.H."/>
            <person name="Johannesson H."/>
        </authorList>
    </citation>
    <scope>NUCLEOTIDE SEQUENCE</scope>
    <source>
        <strain evidence="4">CBS 731.68</strain>
    </source>
</reference>
<comment type="caution">
    <text evidence="4">The sequence shown here is derived from an EMBL/GenBank/DDBJ whole genome shotgun (WGS) entry which is preliminary data.</text>
</comment>
<accession>A0AAN6Z6H0</accession>
<keyword evidence="2" id="KW-0067">ATP-binding</keyword>
<dbReference type="RefSeq" id="XP_062650139.1">
    <property type="nucleotide sequence ID" value="XM_062796173.1"/>
</dbReference>
<reference evidence="4" key="1">
    <citation type="journal article" date="2023" name="Mol. Phylogenet. Evol.">
        <title>Genome-scale phylogeny and comparative genomics of the fungal order Sordariales.</title>
        <authorList>
            <person name="Hensen N."/>
            <person name="Bonometti L."/>
            <person name="Westerberg I."/>
            <person name="Brannstrom I.O."/>
            <person name="Guillou S."/>
            <person name="Cros-Aarteil S."/>
            <person name="Calhoun S."/>
            <person name="Haridas S."/>
            <person name="Kuo A."/>
            <person name="Mondo S."/>
            <person name="Pangilinan J."/>
            <person name="Riley R."/>
            <person name="LaButti K."/>
            <person name="Andreopoulos B."/>
            <person name="Lipzen A."/>
            <person name="Chen C."/>
            <person name="Yan M."/>
            <person name="Daum C."/>
            <person name="Ng V."/>
            <person name="Clum A."/>
            <person name="Steindorff A."/>
            <person name="Ohm R.A."/>
            <person name="Martin F."/>
            <person name="Silar P."/>
            <person name="Natvig D.O."/>
            <person name="Lalanne C."/>
            <person name="Gautier V."/>
            <person name="Ament-Velasquez S.L."/>
            <person name="Kruys A."/>
            <person name="Hutchinson M.I."/>
            <person name="Powell A.J."/>
            <person name="Barry K."/>
            <person name="Miller A.N."/>
            <person name="Grigoriev I.V."/>
            <person name="Debuchy R."/>
            <person name="Gladieux P."/>
            <person name="Hiltunen Thoren M."/>
            <person name="Johannesson H."/>
        </authorList>
    </citation>
    <scope>NUCLEOTIDE SEQUENCE</scope>
    <source>
        <strain evidence="4">CBS 731.68</strain>
    </source>
</reference>
<gene>
    <name evidence="4" type="ORF">N657DRAFT_679313</name>
</gene>
<dbReference type="InterPro" id="IPR015415">
    <property type="entry name" value="Spast_Vps4_C"/>
</dbReference>